<evidence type="ECO:0000313" key="5">
    <source>
        <dbReference type="Proteomes" id="UP000250140"/>
    </source>
</evidence>
<dbReference type="PROSITE" id="PS00028">
    <property type="entry name" value="ZINC_FINGER_C2H2_1"/>
    <property type="match status" value="2"/>
</dbReference>
<sequence>MNMESDQPQFYPPPSSQLNHGTKRTHSGSRRMPQTAVHLPEPEAASPSPLASSQTPITQEVIGHIYGLRHLDDQHILELLRVARHPVIDRSSVSTFSTLSSRASSYRVPSLYSDPRSSVASDISFNCPTPASRLSQASSVTSCNKYECTECNVKLKSKQYWKSHEEEFHEQERMWKCPDCERWFNAGKRFREHHFKHHGCDVCEQPKEKGNGSSRIPSPCVTAAEKIKHHKDAWGCGFCVRLLGSWDERCTHVAQHFDEGKTKADWDFTNVILGLLLQPELSNEWHSFLFRKYGERSEEWPKFTWDQKKSRSLRFSLEEKWDTRVLDIHTRAHLAGLIQRLHDLGNLVPSNLGVPIMHTDTKVLADPSQDVPMDQPKGITVLPSHTVAQEFQQADWGIPSQSTSKSAATEHDLQDFTFMDTTNSHALQAEFSPGNIFPEGFSHDPNIVAFTQIAPYIDYTATHYVEEPPQFEAHIGFSKPVVSPFLATSSPTNLQRKTPKLVSIPSRPEPPQRKPPPPPPKDAESSRAGVKRLSENASRNVTVSASWQNEESWG</sequence>
<dbReference type="Gene3D" id="3.30.160.60">
    <property type="entry name" value="Classic Zinc Finger"/>
    <property type="match status" value="1"/>
</dbReference>
<proteinExistence type="predicted"/>
<feature type="region of interest" description="Disordered" evidence="2">
    <location>
        <begin position="1"/>
        <end position="54"/>
    </location>
</feature>
<dbReference type="GO" id="GO:0008270">
    <property type="term" value="F:zinc ion binding"/>
    <property type="evidence" value="ECO:0007669"/>
    <property type="project" value="UniProtKB-KW"/>
</dbReference>
<feature type="compositionally biased region" description="Polar residues" evidence="2">
    <location>
        <begin position="535"/>
        <end position="554"/>
    </location>
</feature>
<feature type="compositionally biased region" description="Low complexity" evidence="2">
    <location>
        <begin position="42"/>
        <end position="53"/>
    </location>
</feature>
<dbReference type="SMART" id="SM00355">
    <property type="entry name" value="ZnF_C2H2"/>
    <property type="match status" value="3"/>
</dbReference>
<dbReference type="EMBL" id="KV749961">
    <property type="protein sequence ID" value="OCL06916.1"/>
    <property type="molecule type" value="Genomic_DNA"/>
</dbReference>
<dbReference type="OrthoDB" id="654211at2759"/>
<dbReference type="AlphaFoldDB" id="A0A8E2EXX7"/>
<name>A0A8E2EXX7_9PEZI</name>
<dbReference type="Proteomes" id="UP000250140">
    <property type="component" value="Unassembled WGS sequence"/>
</dbReference>
<organism evidence="4 5">
    <name type="scientific">Glonium stellatum</name>
    <dbReference type="NCBI Taxonomy" id="574774"/>
    <lineage>
        <taxon>Eukaryota</taxon>
        <taxon>Fungi</taxon>
        <taxon>Dikarya</taxon>
        <taxon>Ascomycota</taxon>
        <taxon>Pezizomycotina</taxon>
        <taxon>Dothideomycetes</taxon>
        <taxon>Pleosporomycetidae</taxon>
        <taxon>Gloniales</taxon>
        <taxon>Gloniaceae</taxon>
        <taxon>Glonium</taxon>
    </lineage>
</organism>
<dbReference type="PROSITE" id="PS50157">
    <property type="entry name" value="ZINC_FINGER_C2H2_2"/>
    <property type="match status" value="1"/>
</dbReference>
<feature type="region of interest" description="Disordered" evidence="2">
    <location>
        <begin position="488"/>
        <end position="554"/>
    </location>
</feature>
<gene>
    <name evidence="4" type="ORF">AOQ84DRAFT_389870</name>
</gene>
<evidence type="ECO:0000256" key="2">
    <source>
        <dbReference type="SAM" id="MobiDB-lite"/>
    </source>
</evidence>
<keyword evidence="1" id="KW-0862">Zinc</keyword>
<reference evidence="4 5" key="1">
    <citation type="journal article" date="2016" name="Nat. Commun.">
        <title>Ectomycorrhizal ecology is imprinted in the genome of the dominant symbiotic fungus Cenococcum geophilum.</title>
        <authorList>
            <consortium name="DOE Joint Genome Institute"/>
            <person name="Peter M."/>
            <person name="Kohler A."/>
            <person name="Ohm R.A."/>
            <person name="Kuo A."/>
            <person name="Krutzmann J."/>
            <person name="Morin E."/>
            <person name="Arend M."/>
            <person name="Barry K.W."/>
            <person name="Binder M."/>
            <person name="Choi C."/>
            <person name="Clum A."/>
            <person name="Copeland A."/>
            <person name="Grisel N."/>
            <person name="Haridas S."/>
            <person name="Kipfer T."/>
            <person name="LaButti K."/>
            <person name="Lindquist E."/>
            <person name="Lipzen A."/>
            <person name="Maire R."/>
            <person name="Meier B."/>
            <person name="Mihaltcheva S."/>
            <person name="Molinier V."/>
            <person name="Murat C."/>
            <person name="Poggeler S."/>
            <person name="Quandt C.A."/>
            <person name="Sperisen C."/>
            <person name="Tritt A."/>
            <person name="Tisserant E."/>
            <person name="Crous P.W."/>
            <person name="Henrissat B."/>
            <person name="Nehls U."/>
            <person name="Egli S."/>
            <person name="Spatafora J.W."/>
            <person name="Grigoriev I.V."/>
            <person name="Martin F.M."/>
        </authorList>
    </citation>
    <scope>NUCLEOTIDE SEQUENCE [LARGE SCALE GENOMIC DNA]</scope>
    <source>
        <strain evidence="4 5">CBS 207.34</strain>
    </source>
</reference>
<evidence type="ECO:0000313" key="4">
    <source>
        <dbReference type="EMBL" id="OCL06916.1"/>
    </source>
</evidence>
<keyword evidence="5" id="KW-1185">Reference proteome</keyword>
<accession>A0A8E2EXX7</accession>
<dbReference type="InterPro" id="IPR013087">
    <property type="entry name" value="Znf_C2H2_type"/>
</dbReference>
<evidence type="ECO:0000256" key="1">
    <source>
        <dbReference type="PROSITE-ProRule" id="PRU00042"/>
    </source>
</evidence>
<evidence type="ECO:0000259" key="3">
    <source>
        <dbReference type="PROSITE" id="PS50157"/>
    </source>
</evidence>
<keyword evidence="1" id="KW-0479">Metal-binding</keyword>
<protein>
    <recommendedName>
        <fullName evidence="3">C2H2-type domain-containing protein</fullName>
    </recommendedName>
</protein>
<feature type="domain" description="C2H2-type" evidence="3">
    <location>
        <begin position="146"/>
        <end position="174"/>
    </location>
</feature>
<keyword evidence="1" id="KW-0863">Zinc-finger</keyword>
<feature type="compositionally biased region" description="Pro residues" evidence="2">
    <location>
        <begin position="507"/>
        <end position="520"/>
    </location>
</feature>